<gene>
    <name evidence="11" type="ORF">LX81_04280</name>
</gene>
<name>A0A2W7NG83_9RHOB</name>
<comment type="subcellular location">
    <subcellularLocation>
        <location evidence="10">Cytoplasm</location>
    </subcellularLocation>
</comment>
<dbReference type="EC" id="5.3.1.5" evidence="3 9"/>
<dbReference type="InterPro" id="IPR001998">
    <property type="entry name" value="Xylose_isomerase"/>
</dbReference>
<evidence type="ECO:0000256" key="8">
    <source>
        <dbReference type="ARBA" id="ARBA00033659"/>
    </source>
</evidence>
<dbReference type="RefSeq" id="WP_111539213.1">
    <property type="nucleotide sequence ID" value="NZ_QKZL01000050.1"/>
</dbReference>
<comment type="caution">
    <text evidence="11">The sequence shown here is derived from an EMBL/GenBank/DDBJ whole genome shotgun (WGS) entry which is preliminary data.</text>
</comment>
<dbReference type="InterPro" id="IPR036237">
    <property type="entry name" value="Xyl_isomerase-like_sf"/>
</dbReference>
<dbReference type="PANTHER" id="PTHR48408:SF1">
    <property type="entry name" value="XYLOSE ISOMERASE"/>
    <property type="match status" value="1"/>
</dbReference>
<dbReference type="GO" id="GO:0042732">
    <property type="term" value="P:D-xylose metabolic process"/>
    <property type="evidence" value="ECO:0007669"/>
    <property type="project" value="UniProtKB-KW"/>
</dbReference>
<accession>A0A2W7NG83</accession>
<dbReference type="AlphaFoldDB" id="A0A2W7NG83"/>
<organism evidence="11 12">
    <name type="scientific">Palleronia aestuarii</name>
    <dbReference type="NCBI Taxonomy" id="568105"/>
    <lineage>
        <taxon>Bacteria</taxon>
        <taxon>Pseudomonadati</taxon>
        <taxon>Pseudomonadota</taxon>
        <taxon>Alphaproteobacteria</taxon>
        <taxon>Rhodobacterales</taxon>
        <taxon>Roseobacteraceae</taxon>
        <taxon>Palleronia</taxon>
    </lineage>
</organism>
<comment type="catalytic activity">
    <reaction evidence="8 9">
        <text>alpha-D-xylose = alpha-D-xylulofuranose</text>
        <dbReference type="Rhea" id="RHEA:22816"/>
        <dbReference type="ChEBI" id="CHEBI:28518"/>
        <dbReference type="ChEBI" id="CHEBI:188998"/>
        <dbReference type="EC" id="5.3.1.5"/>
    </reaction>
</comment>
<evidence type="ECO:0000256" key="2">
    <source>
        <dbReference type="ARBA" id="ARBA00011881"/>
    </source>
</evidence>
<evidence type="ECO:0000256" key="7">
    <source>
        <dbReference type="ARBA" id="ARBA00023277"/>
    </source>
</evidence>
<keyword evidence="5 9" id="KW-0479">Metal-binding</keyword>
<evidence type="ECO:0000313" key="12">
    <source>
        <dbReference type="Proteomes" id="UP000248916"/>
    </source>
</evidence>
<dbReference type="GO" id="GO:0046872">
    <property type="term" value="F:metal ion binding"/>
    <property type="evidence" value="ECO:0007669"/>
    <property type="project" value="UniProtKB-KW"/>
</dbReference>
<keyword evidence="12" id="KW-1185">Reference proteome</keyword>
<dbReference type="Proteomes" id="UP000248916">
    <property type="component" value="Unassembled WGS sequence"/>
</dbReference>
<keyword evidence="6 9" id="KW-0413">Isomerase</keyword>
<comment type="subunit">
    <text evidence="2 10">Homotetramer.</text>
</comment>
<protein>
    <recommendedName>
        <fullName evidence="3 9">Xylose isomerase</fullName>
        <ecNumber evidence="3 9">5.3.1.5</ecNumber>
    </recommendedName>
</protein>
<keyword evidence="4 9" id="KW-0859">Xylose metabolism</keyword>
<evidence type="ECO:0000313" key="11">
    <source>
        <dbReference type="EMBL" id="PZX10292.1"/>
    </source>
</evidence>
<evidence type="ECO:0000256" key="9">
    <source>
        <dbReference type="RuleBase" id="RU000609"/>
    </source>
</evidence>
<dbReference type="PANTHER" id="PTHR48408">
    <property type="match status" value="1"/>
</dbReference>
<proteinExistence type="inferred from homology"/>
<comment type="similarity">
    <text evidence="1 9">Belongs to the xylose isomerase family.</text>
</comment>
<reference evidence="11 12" key="1">
    <citation type="submission" date="2018-06" db="EMBL/GenBank/DDBJ databases">
        <title>Genomic Encyclopedia of Archaeal and Bacterial Type Strains, Phase II (KMG-II): from individual species to whole genera.</title>
        <authorList>
            <person name="Goeker M."/>
        </authorList>
    </citation>
    <scope>NUCLEOTIDE SEQUENCE [LARGE SCALE GENOMIC DNA]</scope>
    <source>
        <strain evidence="11 12">DSM 22009</strain>
    </source>
</reference>
<evidence type="ECO:0000256" key="4">
    <source>
        <dbReference type="ARBA" id="ARBA00022629"/>
    </source>
</evidence>
<dbReference type="SUPFAM" id="SSF51658">
    <property type="entry name" value="Xylose isomerase-like"/>
    <property type="match status" value="1"/>
</dbReference>
<keyword evidence="7 9" id="KW-0119">Carbohydrate metabolism</keyword>
<sequence length="111" mass="12666">MAQEFDQLGRFLAIIVDYKQKIGFRRPILIEPKNNEPTKHQYDYDARTVHGFLARYELLANVRLNLEQNHAIIVEHSFEYEVAKALPTAFPARSTSIAATTCSAGKRTSSR</sequence>
<evidence type="ECO:0000256" key="1">
    <source>
        <dbReference type="ARBA" id="ARBA00005765"/>
    </source>
</evidence>
<dbReference type="PROSITE" id="PS51415">
    <property type="entry name" value="XYLOSE_ISOMERASE"/>
    <property type="match status" value="1"/>
</dbReference>
<dbReference type="EMBL" id="QKZL01000050">
    <property type="protein sequence ID" value="PZX10292.1"/>
    <property type="molecule type" value="Genomic_DNA"/>
</dbReference>
<dbReference type="PRINTS" id="PR00688">
    <property type="entry name" value="XYLOSISMRASE"/>
</dbReference>
<dbReference type="GO" id="GO:0005737">
    <property type="term" value="C:cytoplasm"/>
    <property type="evidence" value="ECO:0007669"/>
    <property type="project" value="UniProtKB-SubCell"/>
</dbReference>
<evidence type="ECO:0000256" key="6">
    <source>
        <dbReference type="ARBA" id="ARBA00023235"/>
    </source>
</evidence>
<dbReference type="GO" id="GO:0009045">
    <property type="term" value="F:xylose isomerase activity"/>
    <property type="evidence" value="ECO:0007669"/>
    <property type="project" value="UniProtKB-EC"/>
</dbReference>
<evidence type="ECO:0000256" key="3">
    <source>
        <dbReference type="ARBA" id="ARBA00011958"/>
    </source>
</evidence>
<evidence type="ECO:0000256" key="10">
    <source>
        <dbReference type="RuleBase" id="RU000610"/>
    </source>
</evidence>
<evidence type="ECO:0000256" key="5">
    <source>
        <dbReference type="ARBA" id="ARBA00022723"/>
    </source>
</evidence>
<dbReference type="OrthoDB" id="9763981at2"/>
<dbReference type="Gene3D" id="3.20.20.150">
    <property type="entry name" value="Divalent-metal-dependent TIM barrel enzymes"/>
    <property type="match status" value="1"/>
</dbReference>